<feature type="region of interest" description="Disordered" evidence="1">
    <location>
        <begin position="1"/>
        <end position="61"/>
    </location>
</feature>
<dbReference type="AlphaFoldDB" id="A0A0P1BQZ2"/>
<feature type="region of interest" description="Disordered" evidence="1">
    <location>
        <begin position="328"/>
        <end position="427"/>
    </location>
</feature>
<dbReference type="Proteomes" id="UP000054845">
    <property type="component" value="Unassembled WGS sequence"/>
</dbReference>
<keyword evidence="4" id="KW-0238">DNA-binding</keyword>
<dbReference type="GO" id="GO:0046983">
    <property type="term" value="F:protein dimerization activity"/>
    <property type="evidence" value="ECO:0007669"/>
    <property type="project" value="InterPro"/>
</dbReference>
<dbReference type="Gene3D" id="4.10.280.10">
    <property type="entry name" value="Helix-loop-helix DNA-binding domain"/>
    <property type="match status" value="1"/>
</dbReference>
<evidence type="ECO:0000313" key="4">
    <source>
        <dbReference type="EMBL" id="CEH19421.1"/>
    </source>
</evidence>
<dbReference type="SMART" id="SM00353">
    <property type="entry name" value="HLH"/>
    <property type="match status" value="1"/>
</dbReference>
<dbReference type="InterPro" id="IPR011598">
    <property type="entry name" value="bHLH_dom"/>
</dbReference>
<keyword evidence="5" id="KW-1185">Reference proteome</keyword>
<feature type="compositionally biased region" description="Polar residues" evidence="1">
    <location>
        <begin position="1130"/>
        <end position="1140"/>
    </location>
</feature>
<proteinExistence type="predicted"/>
<evidence type="ECO:0000256" key="2">
    <source>
        <dbReference type="SAM" id="Phobius"/>
    </source>
</evidence>
<dbReference type="GO" id="GO:0003677">
    <property type="term" value="F:DNA binding"/>
    <property type="evidence" value="ECO:0007669"/>
    <property type="project" value="UniProtKB-KW"/>
</dbReference>
<dbReference type="PANTHER" id="PTHR47336:SF2">
    <property type="entry name" value="TRANSCRIPTION FACTOR HMS1-RELATED"/>
    <property type="match status" value="1"/>
</dbReference>
<evidence type="ECO:0000259" key="3">
    <source>
        <dbReference type="PROSITE" id="PS50888"/>
    </source>
</evidence>
<feature type="region of interest" description="Disordered" evidence="1">
    <location>
        <begin position="1130"/>
        <end position="1163"/>
    </location>
</feature>
<dbReference type="Pfam" id="PF00010">
    <property type="entry name" value="HLH"/>
    <property type="match status" value="1"/>
</dbReference>
<feature type="compositionally biased region" description="Basic and acidic residues" evidence="1">
    <location>
        <begin position="328"/>
        <end position="347"/>
    </location>
</feature>
<dbReference type="OrthoDB" id="2133190at2759"/>
<dbReference type="PROSITE" id="PS50888">
    <property type="entry name" value="BHLH"/>
    <property type="match status" value="1"/>
</dbReference>
<feature type="compositionally biased region" description="Low complexity" evidence="1">
    <location>
        <begin position="1141"/>
        <end position="1150"/>
    </location>
</feature>
<feature type="transmembrane region" description="Helical" evidence="2">
    <location>
        <begin position="652"/>
        <end position="672"/>
    </location>
</feature>
<feature type="compositionally biased region" description="Acidic residues" evidence="1">
    <location>
        <begin position="549"/>
        <end position="576"/>
    </location>
</feature>
<name>A0A0P1BQZ2_9BASI</name>
<dbReference type="InterPro" id="IPR036638">
    <property type="entry name" value="HLH_DNA-bd_sf"/>
</dbReference>
<keyword evidence="2" id="KW-0812">Transmembrane</keyword>
<accession>A0A0P1BQZ2</accession>
<keyword evidence="2" id="KW-1133">Transmembrane helix</keyword>
<feature type="domain" description="BHLH" evidence="3">
    <location>
        <begin position="422"/>
        <end position="499"/>
    </location>
</feature>
<feature type="compositionally biased region" description="Polar residues" evidence="1">
    <location>
        <begin position="234"/>
        <end position="285"/>
    </location>
</feature>
<feature type="region of interest" description="Disordered" evidence="1">
    <location>
        <begin position="197"/>
        <end position="299"/>
    </location>
</feature>
<dbReference type="STRING" id="401625.A0A0P1BQZ2"/>
<protein>
    <submittedName>
        <fullName evidence="4">Predicted DNA-binding protein</fullName>
    </submittedName>
</protein>
<feature type="compositionally biased region" description="Low complexity" evidence="1">
    <location>
        <begin position="286"/>
        <end position="297"/>
    </location>
</feature>
<feature type="region of interest" description="Disordered" evidence="1">
    <location>
        <begin position="537"/>
        <end position="590"/>
    </location>
</feature>
<keyword evidence="2" id="KW-0472">Membrane</keyword>
<organism evidence="4 5">
    <name type="scientific">Ceraceosorus bombacis</name>
    <dbReference type="NCBI Taxonomy" id="401625"/>
    <lineage>
        <taxon>Eukaryota</taxon>
        <taxon>Fungi</taxon>
        <taxon>Dikarya</taxon>
        <taxon>Basidiomycota</taxon>
        <taxon>Ustilaginomycotina</taxon>
        <taxon>Exobasidiomycetes</taxon>
        <taxon>Ceraceosorales</taxon>
        <taxon>Ceraceosoraceae</taxon>
        <taxon>Ceraceosorus</taxon>
    </lineage>
</organism>
<evidence type="ECO:0000256" key="1">
    <source>
        <dbReference type="SAM" id="MobiDB-lite"/>
    </source>
</evidence>
<reference evidence="4 5" key="1">
    <citation type="submission" date="2014-09" db="EMBL/GenBank/DDBJ databases">
        <authorList>
            <person name="Magalhaes I.L.F."/>
            <person name="Oliveira U."/>
            <person name="Santos F.R."/>
            <person name="Vidigal T.H.D.A."/>
            <person name="Brescovit A.D."/>
            <person name="Santos A.J."/>
        </authorList>
    </citation>
    <scope>NUCLEOTIDE SEQUENCE [LARGE SCALE GENOMIC DNA]</scope>
</reference>
<dbReference type="PANTHER" id="PTHR47336">
    <property type="entry name" value="TRANSCRIPTION FACTOR HMS1-RELATED"/>
    <property type="match status" value="1"/>
</dbReference>
<dbReference type="SUPFAM" id="SSF47459">
    <property type="entry name" value="HLH, helix-loop-helix DNA-binding domain"/>
    <property type="match status" value="1"/>
</dbReference>
<dbReference type="EMBL" id="CCYA01000389">
    <property type="protein sequence ID" value="CEH19421.1"/>
    <property type="molecule type" value="Genomic_DNA"/>
</dbReference>
<evidence type="ECO:0000313" key="5">
    <source>
        <dbReference type="Proteomes" id="UP000054845"/>
    </source>
</evidence>
<dbReference type="InterPro" id="IPR052099">
    <property type="entry name" value="Regulatory_TF_Diverse"/>
</dbReference>
<feature type="compositionally biased region" description="Polar residues" evidence="1">
    <location>
        <begin position="1151"/>
        <end position="1163"/>
    </location>
</feature>
<sequence length="1213" mass="131177">MDALGDRNHHLQSQAIHLQHQREVERQQQQILSLFRRQSQPPQPTSPSRPMGSQPHFSTGMYAYPQHAMPEQTSDRQQLPQLYPQWPGPAPDEAYLRHLLAVTSSQPQLQSQHVATLSGQPSLQPQSSYHFQGGFDALGHTVPEIPHHSATHSSAGSFSAGSPHSLHDFVLGIHAFPTPPESDNSLEHNDAGQTLDAKRSDLPLFSFGGETGSDGTIDPTSMSFDPRVVFGESYSDQQRSAPSSTPGLSPSAHSNVGLSSATSHGGSPPYSSSAPDTTFVTPEQLSSVPFSPSKPSSEQYALNPAINNAMGMLGVAGSVPSLFESTAPHKTDLKRQASGERPSEGRPSKNVRTAPPASKENSKTSRRVKREHQPIAPAVHPASESHVDGSLASKSSRLHRDSGSGSDDDSQDLSNGSSEKSQRKVAHNAIERRYRNNINDRIAALRHAVPALHDPKPLPGGRRGKKARLQNDLVDGVPRATKLNKATILGTATAYIRVLKGREIRLSNEVIGLRQLITSLEGGDELLELWVAEMQSATGSTGDTSHDEPEIDEFEVGEDSDDDDEEDSGEDEDDEKPDGQQIKRSRASRAGPLARAMTGGMLTLAIFGPDSQPNEVASTSASVPHFVKRQVLDESQVEYQPGAPAILDTFRIVTFIGIFLILVWPIISRLLTRWHRRAARSRSTASSEPVANLDDPSFDARRRALLQVLARSHPDARETNTALRTFVVAPVHPLCSAYGLVLEGAKALRTAMGLRPSATDMTSGEAAIWLRLLEVETSLGPLAEPSLVARLYTIMRVSAALELNQIKRAQGHATLALALLRALPGNAITERWAVQCWERARRCRLIAADEEASQSALDGNTLPEAHDSVDERWIDNVLRLEAWEALTYAPTPTAVLATFRATAPATARATALSPLLSVSVHLHAAEADDVWSTIFEALVRHTCPGAVNVDLETTAATTVREFIRHARTMRLELDIATNNLEREAITSRIAQLVATAPPVPESRDIAFTLLGAWSLMIGNTLLARNVCASLLRSGAVRRSASSSSLVQLVLPAGLHEASSLDAHSVDAMLDCAENVAATTLGWLLFLRGFSAMCAGTSGHPTEGARTSLITSANQLRAQLAVVAISRQTRRQQSAEGSTRRASAASLASDSGTITPTSRSQTPTIKLPEQRHVSLFEARDALTDVLATLTRRIVWKDLRGWVEEDGEDSGVEWV</sequence>